<reference evidence="1 2" key="1">
    <citation type="submission" date="2017-08" db="EMBL/GenBank/DDBJ databases">
        <title>Draft genome sequence of filamentous cyanobacterium Calothrix elsteri CCALA 953.</title>
        <authorList>
            <person name="Gagunashvili A.N."/>
            <person name="Elster J."/>
            <person name="Andresson O.S."/>
        </authorList>
    </citation>
    <scope>NUCLEOTIDE SEQUENCE [LARGE SCALE GENOMIC DNA]</scope>
    <source>
        <strain evidence="1 2">CCALA 953</strain>
    </source>
</reference>
<evidence type="ECO:0000313" key="2">
    <source>
        <dbReference type="Proteomes" id="UP000218238"/>
    </source>
</evidence>
<dbReference type="AlphaFoldDB" id="A0A2A2THE6"/>
<name>A0A2A2THE6_9CYAN</name>
<comment type="caution">
    <text evidence="1">The sequence shown here is derived from an EMBL/GenBank/DDBJ whole genome shotgun (WGS) entry which is preliminary data.</text>
</comment>
<protein>
    <submittedName>
        <fullName evidence="1">Uncharacterized protein</fullName>
    </submittedName>
</protein>
<organism evidence="1 2">
    <name type="scientific">Brunnivagina elsteri CCALA 953</name>
    <dbReference type="NCBI Taxonomy" id="987040"/>
    <lineage>
        <taxon>Bacteria</taxon>
        <taxon>Bacillati</taxon>
        <taxon>Cyanobacteriota</taxon>
        <taxon>Cyanophyceae</taxon>
        <taxon>Nostocales</taxon>
        <taxon>Calotrichaceae</taxon>
        <taxon>Brunnivagina</taxon>
    </lineage>
</organism>
<proteinExistence type="predicted"/>
<keyword evidence="2" id="KW-1185">Reference proteome</keyword>
<sequence>MKCIYLHTEAKRNAKPSNQDTLFTEQKGTKIMATTQYGQQYPNACVFSIPIILHIPVQLQPEVSSAPTVCVMQNGYPKQQTPLPAPQPTY</sequence>
<accession>A0A2A2THE6</accession>
<evidence type="ECO:0000313" key="1">
    <source>
        <dbReference type="EMBL" id="PAX53106.1"/>
    </source>
</evidence>
<dbReference type="EMBL" id="NTFS01000170">
    <property type="protein sequence ID" value="PAX53106.1"/>
    <property type="molecule type" value="Genomic_DNA"/>
</dbReference>
<dbReference type="Proteomes" id="UP000218238">
    <property type="component" value="Unassembled WGS sequence"/>
</dbReference>
<gene>
    <name evidence="1" type="ORF">CK510_15730</name>
</gene>